<accession>A0A8J4UZ13</accession>
<evidence type="ECO:0000313" key="6">
    <source>
        <dbReference type="Proteomes" id="UP000695562"/>
    </source>
</evidence>
<comment type="caution">
    <text evidence="5">The sequence shown here is derived from an EMBL/GenBank/DDBJ whole genome shotgun (WGS) entry which is preliminary data.</text>
</comment>
<dbReference type="InterPro" id="IPR045864">
    <property type="entry name" value="aa-tRNA-synth_II/BPL/LPL"/>
</dbReference>
<keyword evidence="2" id="KW-0436">Ligase</keyword>
<dbReference type="SUPFAM" id="SSF55681">
    <property type="entry name" value="Class II aaRS and biotin synthetases"/>
    <property type="match status" value="1"/>
</dbReference>
<dbReference type="GO" id="GO:0004077">
    <property type="term" value="F:biotin--[biotin carboxyl-carrier protein] ligase activity"/>
    <property type="evidence" value="ECO:0007669"/>
    <property type="project" value="InterPro"/>
</dbReference>
<dbReference type="GO" id="GO:0005737">
    <property type="term" value="C:cytoplasm"/>
    <property type="evidence" value="ECO:0007669"/>
    <property type="project" value="TreeGrafter"/>
</dbReference>
<feature type="region of interest" description="Disordered" evidence="3">
    <location>
        <begin position="281"/>
        <end position="302"/>
    </location>
</feature>
<dbReference type="Proteomes" id="UP000695562">
    <property type="component" value="Unassembled WGS sequence"/>
</dbReference>
<dbReference type="InterPro" id="IPR004143">
    <property type="entry name" value="BPL_LPL_catalytic"/>
</dbReference>
<evidence type="ECO:0000256" key="1">
    <source>
        <dbReference type="ARBA" id="ARBA00009934"/>
    </source>
</evidence>
<evidence type="ECO:0000259" key="4">
    <source>
        <dbReference type="PROSITE" id="PS51733"/>
    </source>
</evidence>
<dbReference type="EMBL" id="AJWJ01000177">
    <property type="protein sequence ID" value="KAF2073890.1"/>
    <property type="molecule type" value="Genomic_DNA"/>
</dbReference>
<dbReference type="Gene3D" id="3.30.930.10">
    <property type="entry name" value="Bira Bifunctional Protein, Domain 2"/>
    <property type="match status" value="1"/>
</dbReference>
<feature type="compositionally biased region" description="Low complexity" evidence="3">
    <location>
        <begin position="284"/>
        <end position="295"/>
    </location>
</feature>
<dbReference type="InterPro" id="IPR004408">
    <property type="entry name" value="Biotin_CoA_COase_ligase"/>
</dbReference>
<feature type="domain" description="BPL/LPL catalytic" evidence="4">
    <location>
        <begin position="122"/>
        <end position="327"/>
    </location>
</feature>
<evidence type="ECO:0000256" key="3">
    <source>
        <dbReference type="SAM" id="MobiDB-lite"/>
    </source>
</evidence>
<evidence type="ECO:0000313" key="5">
    <source>
        <dbReference type="EMBL" id="KAF2073890.1"/>
    </source>
</evidence>
<reference evidence="5" key="1">
    <citation type="submission" date="2020-01" db="EMBL/GenBank/DDBJ databases">
        <title>Development of genomics and gene disruption for Polysphondylium violaceum indicates a role for the polyketide synthase stlB in stalk morphogenesis.</title>
        <authorList>
            <person name="Narita B."/>
            <person name="Kawabe Y."/>
            <person name="Kin K."/>
            <person name="Saito T."/>
            <person name="Gibbs R."/>
            <person name="Kuspa A."/>
            <person name="Muzny D."/>
            <person name="Queller D."/>
            <person name="Richards S."/>
            <person name="Strassman J."/>
            <person name="Sucgang R."/>
            <person name="Worley K."/>
            <person name="Schaap P."/>
        </authorList>
    </citation>
    <scope>NUCLEOTIDE SEQUENCE</scope>
    <source>
        <strain evidence="5">QSvi11</strain>
    </source>
</reference>
<protein>
    <recommendedName>
        <fullName evidence="4">BPL/LPL catalytic domain-containing protein</fullName>
    </recommendedName>
</protein>
<dbReference type="PROSITE" id="PS51733">
    <property type="entry name" value="BPL_LPL_CATALYTIC"/>
    <property type="match status" value="1"/>
</dbReference>
<organism evidence="5 6">
    <name type="scientific">Polysphondylium violaceum</name>
    <dbReference type="NCBI Taxonomy" id="133409"/>
    <lineage>
        <taxon>Eukaryota</taxon>
        <taxon>Amoebozoa</taxon>
        <taxon>Evosea</taxon>
        <taxon>Eumycetozoa</taxon>
        <taxon>Dictyostelia</taxon>
        <taxon>Dictyosteliales</taxon>
        <taxon>Dictyosteliaceae</taxon>
        <taxon>Polysphondylium</taxon>
    </lineage>
</organism>
<gene>
    <name evidence="5" type="ORF">CYY_004814</name>
</gene>
<dbReference type="NCBIfam" id="TIGR00121">
    <property type="entry name" value="birA_ligase"/>
    <property type="match status" value="1"/>
</dbReference>
<dbReference type="PANTHER" id="PTHR12835:SF5">
    <property type="entry name" value="BIOTIN--PROTEIN LIGASE"/>
    <property type="match status" value="1"/>
</dbReference>
<sequence>MMNSLLKNKTATDIGGNLIKHTFSSMSSNSGAITIPWDIRNTVLTLYSNSSPRLDINEAQQRFATPPFPTTKVVRLYSSLADAEKDRESSSDKDTDTETLRVVVANDYRHQRQQHTYQFDVAQYFGAIQTHLFGQNVIYAPLVSSTQTLCLEYFAYTQQGLVMLVDQQTSAKGRGNNKWVCPLGSLLFSYKIRQSDGNKLPFLQYLVGIAMVEAIKSHPVAKDINVRLKWPNDIYGGNLKIGGILCQSNYLNNEFDVVAGVGLNISNDEPTTSLNKMIRDHLASSTSTTTENSSDSKQEQQPQIYITREQVLSKFFTIFEEMYIQFNKQGFDPFVQRYLNVWMHSNQIVTIKENDKKVKIIGLEKNGFLKAVEVDPISLNEISPMTFELHPDGTSFDINELVLKKKQ</sequence>
<dbReference type="CDD" id="cd16442">
    <property type="entry name" value="BPL"/>
    <property type="match status" value="1"/>
</dbReference>
<dbReference type="OrthoDB" id="16525at2759"/>
<name>A0A8J4UZ13_9MYCE</name>
<dbReference type="PANTHER" id="PTHR12835">
    <property type="entry name" value="BIOTIN PROTEIN LIGASE"/>
    <property type="match status" value="1"/>
</dbReference>
<dbReference type="AlphaFoldDB" id="A0A8J4UZ13"/>
<dbReference type="Pfam" id="PF03099">
    <property type="entry name" value="BPL_LplA_LipB"/>
    <property type="match status" value="1"/>
</dbReference>
<evidence type="ECO:0000256" key="2">
    <source>
        <dbReference type="ARBA" id="ARBA00022598"/>
    </source>
</evidence>
<comment type="similarity">
    <text evidence="1">Belongs to the biotin--protein ligase family.</text>
</comment>
<keyword evidence="6" id="KW-1185">Reference proteome</keyword>
<proteinExistence type="inferred from homology"/>